<dbReference type="PANTHER" id="PTHR43751">
    <property type="entry name" value="SULFATASE"/>
    <property type="match status" value="1"/>
</dbReference>
<protein>
    <recommendedName>
        <fullName evidence="1">Sulfatase N-terminal domain-containing protein</fullName>
    </recommendedName>
</protein>
<dbReference type="AlphaFoldDB" id="A0A0F9G0N4"/>
<evidence type="ECO:0000259" key="1">
    <source>
        <dbReference type="Pfam" id="PF00884"/>
    </source>
</evidence>
<reference evidence="2" key="1">
    <citation type="journal article" date="2015" name="Nature">
        <title>Complex archaea that bridge the gap between prokaryotes and eukaryotes.</title>
        <authorList>
            <person name="Spang A."/>
            <person name="Saw J.H."/>
            <person name="Jorgensen S.L."/>
            <person name="Zaremba-Niedzwiedzka K."/>
            <person name="Martijn J."/>
            <person name="Lind A.E."/>
            <person name="van Eijk R."/>
            <person name="Schleper C."/>
            <person name="Guy L."/>
            <person name="Ettema T.J."/>
        </authorList>
    </citation>
    <scope>NUCLEOTIDE SEQUENCE</scope>
</reference>
<dbReference type="Gene3D" id="3.40.720.10">
    <property type="entry name" value="Alkaline Phosphatase, subunit A"/>
    <property type="match status" value="1"/>
</dbReference>
<dbReference type="InterPro" id="IPR017850">
    <property type="entry name" value="Alkaline_phosphatase_core_sf"/>
</dbReference>
<name>A0A0F9G0N4_9ZZZZ</name>
<feature type="domain" description="Sulfatase N-terminal" evidence="1">
    <location>
        <begin position="4"/>
        <end position="64"/>
    </location>
</feature>
<sequence length="75" mass="8467">MSKKVILITIDCLRYDHLKIYGYNKNVAPNIEKFSKDAIIFQNAIANGSNTPSSFYSLFTSSIPSPGRRYAIYIS</sequence>
<dbReference type="Pfam" id="PF00884">
    <property type="entry name" value="Sulfatase"/>
    <property type="match status" value="1"/>
</dbReference>
<organism evidence="2">
    <name type="scientific">marine sediment metagenome</name>
    <dbReference type="NCBI Taxonomy" id="412755"/>
    <lineage>
        <taxon>unclassified sequences</taxon>
        <taxon>metagenomes</taxon>
        <taxon>ecological metagenomes</taxon>
    </lineage>
</organism>
<dbReference type="InterPro" id="IPR000917">
    <property type="entry name" value="Sulfatase_N"/>
</dbReference>
<dbReference type="PANTHER" id="PTHR43751:SF3">
    <property type="entry name" value="SULFATASE N-TERMINAL DOMAIN-CONTAINING PROTEIN"/>
    <property type="match status" value="1"/>
</dbReference>
<proteinExistence type="predicted"/>
<dbReference type="InterPro" id="IPR052701">
    <property type="entry name" value="GAG_Ulvan_Degrading_Sulfatases"/>
</dbReference>
<dbReference type="EMBL" id="LAZR01019521">
    <property type="protein sequence ID" value="KKL92239.1"/>
    <property type="molecule type" value="Genomic_DNA"/>
</dbReference>
<accession>A0A0F9G0N4</accession>
<gene>
    <name evidence="2" type="ORF">LCGC14_1886660</name>
</gene>
<dbReference type="SUPFAM" id="SSF53649">
    <property type="entry name" value="Alkaline phosphatase-like"/>
    <property type="match status" value="1"/>
</dbReference>
<comment type="caution">
    <text evidence="2">The sequence shown here is derived from an EMBL/GenBank/DDBJ whole genome shotgun (WGS) entry which is preliminary data.</text>
</comment>
<evidence type="ECO:0000313" key="2">
    <source>
        <dbReference type="EMBL" id="KKL92239.1"/>
    </source>
</evidence>